<name>A0A511X497_9BACI</name>
<comment type="caution">
    <text evidence="6">The sequence shown here is derived from an EMBL/GenBank/DDBJ whole genome shotgun (WGS) entry which is preliminary data.</text>
</comment>
<dbReference type="InterPro" id="IPR018484">
    <property type="entry name" value="FGGY_N"/>
</dbReference>
<keyword evidence="7" id="KW-1185">Reference proteome</keyword>
<dbReference type="EMBL" id="BJYE01000039">
    <property type="protein sequence ID" value="GEN57772.1"/>
    <property type="molecule type" value="Genomic_DNA"/>
</dbReference>
<evidence type="ECO:0000313" key="7">
    <source>
        <dbReference type="Proteomes" id="UP000321400"/>
    </source>
</evidence>
<dbReference type="Proteomes" id="UP000321400">
    <property type="component" value="Unassembled WGS sequence"/>
</dbReference>
<keyword evidence="2" id="KW-0808">Transferase</keyword>
<organism evidence="6 7">
    <name type="scientific">Halolactibacillus alkaliphilus</name>
    <dbReference type="NCBI Taxonomy" id="442899"/>
    <lineage>
        <taxon>Bacteria</taxon>
        <taxon>Bacillati</taxon>
        <taxon>Bacillota</taxon>
        <taxon>Bacilli</taxon>
        <taxon>Bacillales</taxon>
        <taxon>Bacillaceae</taxon>
        <taxon>Halolactibacillus</taxon>
    </lineage>
</organism>
<feature type="domain" description="Carbohydrate kinase FGGY C-terminal" evidence="5">
    <location>
        <begin position="250"/>
        <end position="427"/>
    </location>
</feature>
<dbReference type="InterPro" id="IPR018485">
    <property type="entry name" value="FGGY_C"/>
</dbReference>
<dbReference type="SUPFAM" id="SSF53067">
    <property type="entry name" value="Actin-like ATPase domain"/>
    <property type="match status" value="2"/>
</dbReference>
<dbReference type="CDD" id="cd07770">
    <property type="entry name" value="ASKHA_NBD_FGGY_GntK"/>
    <property type="match status" value="1"/>
</dbReference>
<proteinExistence type="inferred from homology"/>
<dbReference type="RefSeq" id="WP_170243734.1">
    <property type="nucleotide sequence ID" value="NZ_BJYE01000039.1"/>
</dbReference>
<evidence type="ECO:0000259" key="5">
    <source>
        <dbReference type="Pfam" id="PF02782"/>
    </source>
</evidence>
<dbReference type="InterPro" id="IPR000577">
    <property type="entry name" value="Carb_kinase_FGGY"/>
</dbReference>
<dbReference type="Pfam" id="PF02782">
    <property type="entry name" value="FGGY_C"/>
    <property type="match status" value="1"/>
</dbReference>
<dbReference type="PANTHER" id="PTHR43095">
    <property type="entry name" value="SUGAR KINASE"/>
    <property type="match status" value="1"/>
</dbReference>
<accession>A0A511X497</accession>
<sequence length="466" mass="52531">MTVTIDVGTTAVKVLYFDETDHLVKETSQDYPTDYFGDGCAEQNPDMIVQAVFHSIKTLALTHKETIVLSTAMHSLMAVDKNFNKKTNLMIWADHRADEVIASFKKTPLAQVFFNKTKTPIHPMSPFAKLLWLKETRQGQTLNEQLEDVHWIDIKTYLWYHLTGYNECDYSLGSATGLFNSETLTYDEAILSFLNINNYQLPVLVPVTHTRVVTNSVKNRLGYSHAVVIGASDGVLANISEGMNQPDVHVTIGTSGAIRMTVPRPYTDPEGRLFCYYLNDSHWVIGGAINNGGNVLKWLDDVLFDGTSSIYSFIDTLDFRSFDPTLVFIPHLNGERAPYWDTGRTGSFIGLKMSHKKEALVKAVIYGLLFNLRHVFDTLQSVTGDISEVYLSGGFFKVKQMKALISQVLNVSIIESTTLEQTSKGALNLVSQMKKRLTADYKMITKVPTKEIQDYYAYYLECIEEK</sequence>
<dbReference type="GO" id="GO:0005975">
    <property type="term" value="P:carbohydrate metabolic process"/>
    <property type="evidence" value="ECO:0007669"/>
    <property type="project" value="InterPro"/>
</dbReference>
<dbReference type="PIRSF" id="PIRSF000538">
    <property type="entry name" value="GlpK"/>
    <property type="match status" value="1"/>
</dbReference>
<dbReference type="PANTHER" id="PTHR43095:SF2">
    <property type="entry name" value="GLUCONOKINASE"/>
    <property type="match status" value="1"/>
</dbReference>
<evidence type="ECO:0000256" key="1">
    <source>
        <dbReference type="ARBA" id="ARBA00009156"/>
    </source>
</evidence>
<reference evidence="6 7" key="1">
    <citation type="submission" date="2019-07" db="EMBL/GenBank/DDBJ databases">
        <title>Whole genome shotgun sequence of Halolactibacillus alkaliphilus NBRC 103919.</title>
        <authorList>
            <person name="Hosoyama A."/>
            <person name="Uohara A."/>
            <person name="Ohji S."/>
            <person name="Ichikawa N."/>
        </authorList>
    </citation>
    <scope>NUCLEOTIDE SEQUENCE [LARGE SCALE GENOMIC DNA]</scope>
    <source>
        <strain evidence="6 7">NBRC 103919</strain>
    </source>
</reference>
<evidence type="ECO:0000259" key="4">
    <source>
        <dbReference type="Pfam" id="PF00370"/>
    </source>
</evidence>
<dbReference type="InterPro" id="IPR050406">
    <property type="entry name" value="FGGY_Carb_Kinase"/>
</dbReference>
<comment type="similarity">
    <text evidence="1">Belongs to the FGGY kinase family.</text>
</comment>
<evidence type="ECO:0000256" key="3">
    <source>
        <dbReference type="ARBA" id="ARBA00022777"/>
    </source>
</evidence>
<dbReference type="Gene3D" id="3.30.420.40">
    <property type="match status" value="2"/>
</dbReference>
<dbReference type="Pfam" id="PF00370">
    <property type="entry name" value="FGGY_N"/>
    <property type="match status" value="1"/>
</dbReference>
<dbReference type="GO" id="GO:0016301">
    <property type="term" value="F:kinase activity"/>
    <property type="evidence" value="ECO:0007669"/>
    <property type="project" value="UniProtKB-KW"/>
</dbReference>
<dbReference type="InterPro" id="IPR043129">
    <property type="entry name" value="ATPase_NBD"/>
</dbReference>
<dbReference type="STRING" id="442899.SAMN05720591_13627"/>
<protein>
    <submittedName>
        <fullName evidence="6">Gluconate kinase</fullName>
    </submittedName>
</protein>
<evidence type="ECO:0000313" key="6">
    <source>
        <dbReference type="EMBL" id="GEN57772.1"/>
    </source>
</evidence>
<dbReference type="AlphaFoldDB" id="A0A511X497"/>
<feature type="domain" description="Carbohydrate kinase FGGY N-terminal" evidence="4">
    <location>
        <begin position="1"/>
        <end position="239"/>
    </location>
</feature>
<gene>
    <name evidence="6" type="ORF">HAL01_22360</name>
</gene>
<keyword evidence="3 6" id="KW-0418">Kinase</keyword>
<evidence type="ECO:0000256" key="2">
    <source>
        <dbReference type="ARBA" id="ARBA00022679"/>
    </source>
</evidence>